<keyword evidence="2" id="KW-0238">DNA-binding</keyword>
<evidence type="ECO:0000256" key="2">
    <source>
        <dbReference type="ARBA" id="ARBA00023125"/>
    </source>
</evidence>
<accession>A0A4R3JA25</accession>
<dbReference type="InterPro" id="IPR018060">
    <property type="entry name" value="HTH_AraC"/>
</dbReference>
<dbReference type="InterPro" id="IPR018062">
    <property type="entry name" value="HTH_AraC-typ_CS"/>
</dbReference>
<dbReference type="Gene3D" id="1.10.10.60">
    <property type="entry name" value="Homeodomain-like"/>
    <property type="match status" value="1"/>
</dbReference>
<organism evidence="5 6">
    <name type="scientific">Primorskyibacter sedentarius</name>
    <dbReference type="NCBI Taxonomy" id="745311"/>
    <lineage>
        <taxon>Bacteria</taxon>
        <taxon>Pseudomonadati</taxon>
        <taxon>Pseudomonadota</taxon>
        <taxon>Alphaproteobacteria</taxon>
        <taxon>Rhodobacterales</taxon>
        <taxon>Roseobacteraceae</taxon>
        <taxon>Primorskyibacter</taxon>
    </lineage>
</organism>
<evidence type="ECO:0000313" key="6">
    <source>
        <dbReference type="Proteomes" id="UP000295696"/>
    </source>
</evidence>
<dbReference type="PANTHER" id="PTHR43130">
    <property type="entry name" value="ARAC-FAMILY TRANSCRIPTIONAL REGULATOR"/>
    <property type="match status" value="1"/>
</dbReference>
<dbReference type="Proteomes" id="UP000295696">
    <property type="component" value="Unassembled WGS sequence"/>
</dbReference>
<dbReference type="Pfam" id="PF12833">
    <property type="entry name" value="HTH_18"/>
    <property type="match status" value="1"/>
</dbReference>
<comment type="caution">
    <text evidence="5">The sequence shown here is derived from an EMBL/GenBank/DDBJ whole genome shotgun (WGS) entry which is preliminary data.</text>
</comment>
<keyword evidence="3" id="KW-0804">Transcription</keyword>
<dbReference type="InterPro" id="IPR052158">
    <property type="entry name" value="INH-QAR"/>
</dbReference>
<dbReference type="SMART" id="SM00342">
    <property type="entry name" value="HTH_ARAC"/>
    <property type="match status" value="1"/>
</dbReference>
<dbReference type="InterPro" id="IPR002818">
    <property type="entry name" value="DJ-1/PfpI"/>
</dbReference>
<dbReference type="InterPro" id="IPR009057">
    <property type="entry name" value="Homeodomain-like_sf"/>
</dbReference>
<dbReference type="PROSITE" id="PS01124">
    <property type="entry name" value="HTH_ARAC_FAMILY_2"/>
    <property type="match status" value="1"/>
</dbReference>
<dbReference type="Gene3D" id="3.40.50.880">
    <property type="match status" value="1"/>
</dbReference>
<reference evidence="5 6" key="1">
    <citation type="submission" date="2019-03" db="EMBL/GenBank/DDBJ databases">
        <title>Genomic Encyclopedia of Type Strains, Phase IV (KMG-IV): sequencing the most valuable type-strain genomes for metagenomic binning, comparative biology and taxonomic classification.</title>
        <authorList>
            <person name="Goeker M."/>
        </authorList>
    </citation>
    <scope>NUCLEOTIDE SEQUENCE [LARGE SCALE GENOMIC DNA]</scope>
    <source>
        <strain evidence="5 6">DSM 104836</strain>
    </source>
</reference>
<dbReference type="InterPro" id="IPR029062">
    <property type="entry name" value="Class_I_gatase-like"/>
</dbReference>
<evidence type="ECO:0000313" key="5">
    <source>
        <dbReference type="EMBL" id="TCS61833.1"/>
    </source>
</evidence>
<dbReference type="PANTHER" id="PTHR43130:SF3">
    <property type="entry name" value="HTH-TYPE TRANSCRIPTIONAL REGULATOR RV1931C"/>
    <property type="match status" value="1"/>
</dbReference>
<dbReference type="GO" id="GO:0003700">
    <property type="term" value="F:DNA-binding transcription factor activity"/>
    <property type="evidence" value="ECO:0007669"/>
    <property type="project" value="InterPro"/>
</dbReference>
<name>A0A4R3JA25_9RHOB</name>
<evidence type="ECO:0000256" key="1">
    <source>
        <dbReference type="ARBA" id="ARBA00023015"/>
    </source>
</evidence>
<dbReference type="OrthoDB" id="186587at2"/>
<evidence type="ECO:0000259" key="4">
    <source>
        <dbReference type="PROSITE" id="PS01124"/>
    </source>
</evidence>
<dbReference type="GO" id="GO:0043565">
    <property type="term" value="F:sequence-specific DNA binding"/>
    <property type="evidence" value="ECO:0007669"/>
    <property type="project" value="InterPro"/>
</dbReference>
<dbReference type="PROSITE" id="PS00041">
    <property type="entry name" value="HTH_ARAC_FAMILY_1"/>
    <property type="match status" value="1"/>
</dbReference>
<dbReference type="EMBL" id="SLZU01000010">
    <property type="protein sequence ID" value="TCS61833.1"/>
    <property type="molecule type" value="Genomic_DNA"/>
</dbReference>
<dbReference type="SUPFAM" id="SSF46689">
    <property type="entry name" value="Homeodomain-like"/>
    <property type="match status" value="2"/>
</dbReference>
<sequence>MTITVPDTPNRVKIALLAYEGAQMSAVLGLGDILTVANRYAEEVGMGRVEYAVLQPGDLDGETEFDAVVLPPNLTGGRGDTDQSIHRWIADRHGDGAILCSACAGAFWLGHAGALDGRPVTTHWALEAEFRAAFPRADLHPEHLLIDDHDIVTTGGVMAWVDLGLFLVRRWLGPDVVSRTCRHMLIDPQGREQRNYRSFRPRMDHGDDPIRALQHWMEENAAFDLTLSALATGTGMTERTLQRRFAQATGLPVSRYVQELRIEKARGYLERTAMPVSDICWAVGYTDASAFSRLFRSICGVSASEYRRRFAVT</sequence>
<dbReference type="SUPFAM" id="SSF52317">
    <property type="entry name" value="Class I glutamine amidotransferase-like"/>
    <property type="match status" value="1"/>
</dbReference>
<gene>
    <name evidence="5" type="ORF">EDD52_1106</name>
</gene>
<proteinExistence type="predicted"/>
<protein>
    <submittedName>
        <fullName evidence="5">AraC family transcriptional regulator with amidase-like domain</fullName>
    </submittedName>
</protein>
<dbReference type="AlphaFoldDB" id="A0A4R3JA25"/>
<keyword evidence="6" id="KW-1185">Reference proteome</keyword>
<feature type="domain" description="HTH araC/xylS-type" evidence="4">
    <location>
        <begin position="211"/>
        <end position="309"/>
    </location>
</feature>
<dbReference type="Pfam" id="PF01965">
    <property type="entry name" value="DJ-1_PfpI"/>
    <property type="match status" value="1"/>
</dbReference>
<keyword evidence="1" id="KW-0805">Transcription regulation</keyword>
<evidence type="ECO:0000256" key="3">
    <source>
        <dbReference type="ARBA" id="ARBA00023163"/>
    </source>
</evidence>